<keyword evidence="3" id="KW-0418">Kinase</keyword>
<accession>A0A9W8L4H5</accession>
<gene>
    <name evidence="9" type="ORF">IWW39_002459</name>
</gene>
<dbReference type="PANTHER" id="PTHR42909:SF1">
    <property type="entry name" value="CARBOHYDRATE KINASE PFKB DOMAIN-CONTAINING PROTEIN"/>
    <property type="match status" value="1"/>
</dbReference>
<dbReference type="GO" id="GO:0046872">
    <property type="term" value="F:metal ion binding"/>
    <property type="evidence" value="ECO:0007669"/>
    <property type="project" value="UniProtKB-KW"/>
</dbReference>
<evidence type="ECO:0000256" key="3">
    <source>
        <dbReference type="ARBA" id="ARBA00022777"/>
    </source>
</evidence>
<proteinExistence type="inferred from homology"/>
<keyword evidence="2" id="KW-0479">Metal-binding</keyword>
<evidence type="ECO:0000313" key="10">
    <source>
        <dbReference type="Proteomes" id="UP001151516"/>
    </source>
</evidence>
<dbReference type="SUPFAM" id="SSF53613">
    <property type="entry name" value="Ribokinase-like"/>
    <property type="match status" value="1"/>
</dbReference>
<organism evidence="9 10">
    <name type="scientific">Coemansia spiralis</name>
    <dbReference type="NCBI Taxonomy" id="417178"/>
    <lineage>
        <taxon>Eukaryota</taxon>
        <taxon>Fungi</taxon>
        <taxon>Fungi incertae sedis</taxon>
        <taxon>Zoopagomycota</taxon>
        <taxon>Kickxellomycotina</taxon>
        <taxon>Kickxellomycetes</taxon>
        <taxon>Kickxellales</taxon>
        <taxon>Kickxellaceae</taxon>
        <taxon>Coemansia</taxon>
    </lineage>
</organism>
<dbReference type="Gene3D" id="3.40.1190.20">
    <property type="match status" value="1"/>
</dbReference>
<dbReference type="GO" id="GO:0004730">
    <property type="term" value="F:pseudouridylate synthase activity"/>
    <property type="evidence" value="ECO:0007669"/>
    <property type="project" value="InterPro"/>
</dbReference>
<evidence type="ECO:0000256" key="1">
    <source>
        <dbReference type="ARBA" id="ARBA00022679"/>
    </source>
</evidence>
<dbReference type="InterPro" id="IPR002173">
    <property type="entry name" value="Carboh/pur_kinase_PfkB_CS"/>
</dbReference>
<reference evidence="9" key="1">
    <citation type="submission" date="2022-07" db="EMBL/GenBank/DDBJ databases">
        <title>Phylogenomic reconstructions and comparative analyses of Kickxellomycotina fungi.</title>
        <authorList>
            <person name="Reynolds N.K."/>
            <person name="Stajich J.E."/>
            <person name="Barry K."/>
            <person name="Grigoriev I.V."/>
            <person name="Crous P."/>
            <person name="Smith M.E."/>
        </authorList>
    </citation>
    <scope>NUCLEOTIDE SEQUENCE</scope>
    <source>
        <strain evidence="9">CBS 109367</strain>
    </source>
</reference>
<feature type="domain" description="Carbohydrate kinase PfkB" evidence="8">
    <location>
        <begin position="379"/>
        <end position="695"/>
    </location>
</feature>
<evidence type="ECO:0000256" key="6">
    <source>
        <dbReference type="ARBA" id="ARBA00023239"/>
    </source>
</evidence>
<dbReference type="AlphaFoldDB" id="A0A9W8L4H5"/>
<evidence type="ECO:0000313" key="9">
    <source>
        <dbReference type="EMBL" id="KAJ2688116.1"/>
    </source>
</evidence>
<keyword evidence="7" id="KW-0326">Glycosidase</keyword>
<dbReference type="InterPro" id="IPR007342">
    <property type="entry name" value="PsuG"/>
</dbReference>
<dbReference type="Pfam" id="PF00294">
    <property type="entry name" value="PfkB"/>
    <property type="match status" value="1"/>
</dbReference>
<keyword evidence="5" id="KW-0464">Manganese</keyword>
<dbReference type="GO" id="GO:0016798">
    <property type="term" value="F:hydrolase activity, acting on glycosyl bonds"/>
    <property type="evidence" value="ECO:0007669"/>
    <property type="project" value="UniProtKB-KW"/>
</dbReference>
<comment type="caution">
    <text evidence="9">The sequence shown here is derived from an EMBL/GenBank/DDBJ whole genome shotgun (WGS) entry which is preliminary data.</text>
</comment>
<dbReference type="EMBL" id="JANBTX010000054">
    <property type="protein sequence ID" value="KAJ2688116.1"/>
    <property type="molecule type" value="Genomic_DNA"/>
</dbReference>
<evidence type="ECO:0000256" key="7">
    <source>
        <dbReference type="ARBA" id="ARBA00023295"/>
    </source>
</evidence>
<keyword evidence="10" id="KW-1185">Reference proteome</keyword>
<dbReference type="GO" id="GO:0005737">
    <property type="term" value="C:cytoplasm"/>
    <property type="evidence" value="ECO:0007669"/>
    <property type="project" value="TreeGrafter"/>
</dbReference>
<dbReference type="InterPro" id="IPR011611">
    <property type="entry name" value="PfkB_dom"/>
</dbReference>
<dbReference type="GO" id="GO:0016301">
    <property type="term" value="F:kinase activity"/>
    <property type="evidence" value="ECO:0007669"/>
    <property type="project" value="UniProtKB-KW"/>
</dbReference>
<dbReference type="OrthoDB" id="198885at2759"/>
<dbReference type="InterPro" id="IPR029056">
    <property type="entry name" value="Ribokinase-like"/>
</dbReference>
<sequence>MAFVRFRQLGVPTRALLWMSQSRQYSSRLSSCLSISPAVRDALTNGAPVVALESTIISHGMPYPQNVETARQVELIVKENGATPATIALIDGKIHVGLGDAELEHLGKSGKSAIKASRRDMAAVLSQRLLGATTVSGTMVAAHMAGIAVFATGGIGGVHRGAELTMDVSADLTELGRTPVAVVCAGAKSILDLPKTLEFLETQGVPVVAYGESMQFPAFFSPDSGLLAPWSMQTPQQVARLIKTNTELGLMTGQIIAVPIPNEYAESSAEIERAIDIAVRESEEMGIKGKECTPFLLQRIVELTGGASLTANIALVKNNARVASQISLSLASMGTSFQCQHKRKTHTRARAERPVLVIGGAAIDVTSRIGATRATETLSATSYPGTVHTSIGGVGQNMARAAHYLGAPTYLVSAVGDDAHGHSIKLDLARIGMDHSYLQFQADGARTAVYNALHKPNGDLLVAVADMDINGMLTGQQISDAFDKLEPGIVGLDGNISTLALSTAIMLAAGKRACVVFEPTSVPKCTSVLSALLSISRSGIASSVSGLVQVITPNALELQEMAKTALKLALVESAPPASITSETANNHRQLSIDTVRAALTLFPLFPIQIIKLGENGVAVVSPRSCDQSQPVVRHISPLKPGPIVNSNGAGDSLVGAVLALLHSKQITVSPAGYIDLSPEEIDDMAVRAQRASILSLESPLAISDKLTPRILYDKR</sequence>
<evidence type="ECO:0000256" key="2">
    <source>
        <dbReference type="ARBA" id="ARBA00022723"/>
    </source>
</evidence>
<dbReference type="Pfam" id="PF04227">
    <property type="entry name" value="Indigoidine_A"/>
    <property type="match status" value="1"/>
</dbReference>
<dbReference type="Proteomes" id="UP001151516">
    <property type="component" value="Unassembled WGS sequence"/>
</dbReference>
<dbReference type="PROSITE" id="PS00584">
    <property type="entry name" value="PFKB_KINASES_2"/>
    <property type="match status" value="1"/>
</dbReference>
<keyword evidence="1" id="KW-0808">Transferase</keyword>
<dbReference type="InterPro" id="IPR022830">
    <property type="entry name" value="Indigdn_synthA-like"/>
</dbReference>
<dbReference type="SUPFAM" id="SSF110581">
    <property type="entry name" value="Indigoidine synthase A-like"/>
    <property type="match status" value="1"/>
</dbReference>
<protein>
    <recommendedName>
        <fullName evidence="8">Carbohydrate kinase PfkB domain-containing protein</fullName>
    </recommendedName>
</protein>
<keyword evidence="6" id="KW-0456">Lyase</keyword>
<name>A0A9W8L4H5_9FUNG</name>
<dbReference type="PANTHER" id="PTHR42909">
    <property type="entry name" value="ZGC:136858"/>
    <property type="match status" value="1"/>
</dbReference>
<dbReference type="Gene3D" id="3.40.1790.10">
    <property type="entry name" value="Indigoidine synthase domain"/>
    <property type="match status" value="1"/>
</dbReference>
<evidence type="ECO:0000256" key="5">
    <source>
        <dbReference type="ARBA" id="ARBA00023211"/>
    </source>
</evidence>
<keyword evidence="4" id="KW-0378">Hydrolase</keyword>
<dbReference type="HAMAP" id="MF_01876">
    <property type="entry name" value="PsiMP_glycosidase"/>
    <property type="match status" value="1"/>
</dbReference>
<evidence type="ECO:0000256" key="4">
    <source>
        <dbReference type="ARBA" id="ARBA00022801"/>
    </source>
</evidence>
<evidence type="ECO:0000259" key="8">
    <source>
        <dbReference type="Pfam" id="PF00294"/>
    </source>
</evidence>